<name>A0AAP5Q7R8_9BURK</name>
<accession>A0AAP5Q7R8</accession>
<protein>
    <recommendedName>
        <fullName evidence="4">DUF2946 domain-containing protein</fullName>
    </recommendedName>
</protein>
<proteinExistence type="predicted"/>
<comment type="caution">
    <text evidence="2">The sequence shown here is derived from an EMBL/GenBank/DDBJ whole genome shotgun (WGS) entry which is preliminary data.</text>
</comment>
<feature type="chain" id="PRO_5043002772" description="DUF2946 domain-containing protein" evidence="1">
    <location>
        <begin position="24"/>
        <end position="141"/>
    </location>
</feature>
<evidence type="ECO:0008006" key="4">
    <source>
        <dbReference type="Google" id="ProtNLM"/>
    </source>
</evidence>
<keyword evidence="1" id="KW-0732">Signal</keyword>
<reference evidence="2" key="1">
    <citation type="submission" date="2022-08" db="EMBL/GenBank/DDBJ databases">
        <authorList>
            <person name="Kim S.-J."/>
        </authorList>
    </citation>
    <scope>NUCLEOTIDE SEQUENCE</scope>
    <source>
        <strain evidence="2">KJ</strain>
    </source>
</reference>
<evidence type="ECO:0000313" key="3">
    <source>
        <dbReference type="Proteomes" id="UP001246473"/>
    </source>
</evidence>
<feature type="signal peptide" evidence="1">
    <location>
        <begin position="1"/>
        <end position="23"/>
    </location>
</feature>
<sequence>MSYWRKLLLVVLLALSLPVQSFAVVSMKCEASQIGGEGGAMRYQNASEMIHQHGGAEMMTAAGGHDDASVQAQNHSHQGDAHHAHACPACASCCFGGGLPADSLAAISAAVVPFAVPLPPAARVASFLTDGIERPPRISVV</sequence>
<organism evidence="2 3">
    <name type="scientific">Paraburkholderia fungorum</name>
    <dbReference type="NCBI Taxonomy" id="134537"/>
    <lineage>
        <taxon>Bacteria</taxon>
        <taxon>Pseudomonadati</taxon>
        <taxon>Pseudomonadota</taxon>
        <taxon>Betaproteobacteria</taxon>
        <taxon>Burkholderiales</taxon>
        <taxon>Burkholderiaceae</taxon>
        <taxon>Paraburkholderia</taxon>
    </lineage>
</organism>
<evidence type="ECO:0000313" key="2">
    <source>
        <dbReference type="EMBL" id="MDT8837247.1"/>
    </source>
</evidence>
<gene>
    <name evidence="2" type="ORF">ParKJ_07475</name>
</gene>
<dbReference type="AlphaFoldDB" id="A0AAP5Q7R8"/>
<dbReference type="Proteomes" id="UP001246473">
    <property type="component" value="Unassembled WGS sequence"/>
</dbReference>
<dbReference type="EMBL" id="JANSLM010000002">
    <property type="protein sequence ID" value="MDT8837247.1"/>
    <property type="molecule type" value="Genomic_DNA"/>
</dbReference>
<dbReference type="RefSeq" id="WP_106352932.1">
    <property type="nucleotide sequence ID" value="NZ_CP157347.1"/>
</dbReference>
<evidence type="ECO:0000256" key="1">
    <source>
        <dbReference type="SAM" id="SignalP"/>
    </source>
</evidence>